<organism evidence="1 2">
    <name type="scientific">Lentisphaera araneosa HTCC2155</name>
    <dbReference type="NCBI Taxonomy" id="313628"/>
    <lineage>
        <taxon>Bacteria</taxon>
        <taxon>Pseudomonadati</taxon>
        <taxon>Lentisphaerota</taxon>
        <taxon>Lentisphaeria</taxon>
        <taxon>Lentisphaerales</taxon>
        <taxon>Lentisphaeraceae</taxon>
        <taxon>Lentisphaera</taxon>
    </lineage>
</organism>
<evidence type="ECO:0000313" key="2">
    <source>
        <dbReference type="Proteomes" id="UP000004947"/>
    </source>
</evidence>
<name>A6DFX4_9BACT</name>
<gene>
    <name evidence="1" type="ORF">LNTAR_18178</name>
</gene>
<accession>A6DFX4</accession>
<comment type="caution">
    <text evidence="1">The sequence shown here is derived from an EMBL/GenBank/DDBJ whole genome shotgun (WGS) entry which is preliminary data.</text>
</comment>
<dbReference type="AlphaFoldDB" id="A6DFX4"/>
<dbReference type="Pfam" id="PF08713">
    <property type="entry name" value="DNA_alkylation"/>
    <property type="match status" value="1"/>
</dbReference>
<protein>
    <submittedName>
        <fullName evidence="1">HEAT</fullName>
    </submittedName>
</protein>
<proteinExistence type="predicted"/>
<dbReference type="InterPro" id="IPR016024">
    <property type="entry name" value="ARM-type_fold"/>
</dbReference>
<reference evidence="1 2" key="1">
    <citation type="journal article" date="2010" name="J. Bacteriol.">
        <title>Genome sequence of Lentisphaera araneosa HTCC2155T, the type species of the order Lentisphaerales in the phylum Lentisphaerae.</title>
        <authorList>
            <person name="Thrash J.C."/>
            <person name="Cho J.C."/>
            <person name="Vergin K.L."/>
            <person name="Morris R.M."/>
            <person name="Giovannoni S.J."/>
        </authorList>
    </citation>
    <scope>NUCLEOTIDE SEQUENCE [LARGE SCALE GENOMIC DNA]</scope>
    <source>
        <strain evidence="1 2">HTCC2155</strain>
    </source>
</reference>
<keyword evidence="2" id="KW-1185">Reference proteome</keyword>
<dbReference type="InterPro" id="IPR014825">
    <property type="entry name" value="DNA_alkylation"/>
</dbReference>
<dbReference type="SUPFAM" id="SSF48371">
    <property type="entry name" value="ARM repeat"/>
    <property type="match status" value="1"/>
</dbReference>
<dbReference type="STRING" id="313628.LNTAR_18178"/>
<evidence type="ECO:0000313" key="1">
    <source>
        <dbReference type="EMBL" id="EDM29704.1"/>
    </source>
</evidence>
<dbReference type="eggNOG" id="COG4335">
    <property type="taxonomic scope" value="Bacteria"/>
</dbReference>
<dbReference type="EMBL" id="ABCK01000001">
    <property type="protein sequence ID" value="EDM29704.1"/>
    <property type="molecule type" value="Genomic_DNA"/>
</dbReference>
<dbReference type="Gene3D" id="1.25.40.290">
    <property type="entry name" value="ARM repeat domains"/>
    <property type="match status" value="1"/>
</dbReference>
<dbReference type="Proteomes" id="UP000004947">
    <property type="component" value="Unassembled WGS sequence"/>
</dbReference>
<sequence>MYVKLSKLLKDSYNKHFLEKLSQEIKKHDQMLDKKAFINHCVQEPWNELGLKERMKKISCAFDHHVNGNFTFKATILTKASVNFNGYTACVFPDFIEEFGLNHFTDSVKSLEKMTCYSTAEFAVRPFLELYPKKMQQQMIKWSKHQNHHVRRLASEGCRPRLPWGKALVQFKRDPQPLLIILDNLKNDPSEYVRRSVANNLNDIGKDHSEVLKSFVKANYQKVSLNCDKMLKHASRNLLKSSDKDILKIFSYPSIEHIKLLDFNMTETVNWESNLEFSFLLKTQDTSLGILRIEYEIAHLKNDGSYHSKVFKISESNFKANAKTVLRKHSFKARSVRKYYPGLHHISLKLNGKVSLRRSFHLLDPN</sequence>